<organism evidence="2 3">
    <name type="scientific">Pseudallescheria apiosperma</name>
    <name type="common">Scedosporium apiospermum</name>
    <dbReference type="NCBI Taxonomy" id="563466"/>
    <lineage>
        <taxon>Eukaryota</taxon>
        <taxon>Fungi</taxon>
        <taxon>Dikarya</taxon>
        <taxon>Ascomycota</taxon>
        <taxon>Pezizomycotina</taxon>
        <taxon>Sordariomycetes</taxon>
        <taxon>Hypocreomycetidae</taxon>
        <taxon>Microascales</taxon>
        <taxon>Microascaceae</taxon>
        <taxon>Scedosporium</taxon>
    </lineage>
</organism>
<evidence type="ECO:0000256" key="1">
    <source>
        <dbReference type="SAM" id="MobiDB-lite"/>
    </source>
</evidence>
<keyword evidence="3" id="KW-1185">Reference proteome</keyword>
<name>A0A084FZB5_PSEDA</name>
<dbReference type="KEGG" id="sapo:SAPIO_CDS8301"/>
<evidence type="ECO:0000313" key="3">
    <source>
        <dbReference type="Proteomes" id="UP000028545"/>
    </source>
</evidence>
<dbReference type="EMBL" id="JOWA01000121">
    <property type="protein sequence ID" value="KEZ40427.1"/>
    <property type="molecule type" value="Genomic_DNA"/>
</dbReference>
<feature type="region of interest" description="Disordered" evidence="1">
    <location>
        <begin position="259"/>
        <end position="314"/>
    </location>
</feature>
<dbReference type="Proteomes" id="UP000028545">
    <property type="component" value="Unassembled WGS sequence"/>
</dbReference>
<feature type="compositionally biased region" description="Polar residues" evidence="1">
    <location>
        <begin position="66"/>
        <end position="76"/>
    </location>
</feature>
<gene>
    <name evidence="2" type="ORF">SAPIO_CDS8301</name>
</gene>
<accession>A0A084FZB5</accession>
<dbReference type="AlphaFoldDB" id="A0A084FZB5"/>
<reference evidence="2 3" key="1">
    <citation type="journal article" date="2014" name="Genome Announc.">
        <title>Draft genome sequence of the pathogenic fungus Scedosporium apiospermum.</title>
        <authorList>
            <person name="Vandeputte P."/>
            <person name="Ghamrawi S."/>
            <person name="Rechenmann M."/>
            <person name="Iltis A."/>
            <person name="Giraud S."/>
            <person name="Fleury M."/>
            <person name="Thornton C."/>
            <person name="Delhaes L."/>
            <person name="Meyer W."/>
            <person name="Papon N."/>
            <person name="Bouchara J.P."/>
        </authorList>
    </citation>
    <scope>NUCLEOTIDE SEQUENCE [LARGE SCALE GENOMIC DNA]</scope>
    <source>
        <strain evidence="2 3">IHEM 14462</strain>
    </source>
</reference>
<dbReference type="HOGENOM" id="CLU_886117_0_0_1"/>
<dbReference type="VEuPathDB" id="FungiDB:SAPIO_CDS8301"/>
<comment type="caution">
    <text evidence="2">The sequence shown here is derived from an EMBL/GenBank/DDBJ whole genome shotgun (WGS) entry which is preliminary data.</text>
</comment>
<feature type="region of interest" description="Disordered" evidence="1">
    <location>
        <begin position="1"/>
        <end position="76"/>
    </location>
</feature>
<proteinExistence type="predicted"/>
<feature type="compositionally biased region" description="Acidic residues" evidence="1">
    <location>
        <begin position="291"/>
        <end position="314"/>
    </location>
</feature>
<dbReference type="GeneID" id="27727373"/>
<evidence type="ECO:0000313" key="2">
    <source>
        <dbReference type="EMBL" id="KEZ40427.1"/>
    </source>
</evidence>
<dbReference type="RefSeq" id="XP_016640226.1">
    <property type="nucleotide sequence ID" value="XM_016789963.1"/>
</dbReference>
<sequence>MAKRRRSISPPAIPAGKRAKTLSLPIRSTAPGVSTTSSVGLDVHGPPGEPQAQTTTPSANPMPATQPGTMNANAPLQNRPDLIISFADLRPRAGYCYDDVERAPRRVRKAFKKCFAAASNVLNRTAFDRKLVEIFDAAASRLTKALVFDSALARDVINSVSWTEPMDPTGLAQIMGYFYRARLHYFDRMADPGYRRRHQRPSCASAQAVDRLYLAAMAKVEQGTDAVEESTDAVEQVTDADLTALLSAGSDVSPFAESNEPIWVPCDSDDDTTSECGRWVYPNDDNGSGSDDADDDDEGSDYQDSEDDEVDTEL</sequence>
<protein>
    <submittedName>
        <fullName evidence="2">Uncharacterized protein</fullName>
    </submittedName>
</protein>